<accession>A0ABW1G7V6</accession>
<protein>
    <submittedName>
        <fullName evidence="1">Diacylglycerol kinase</fullName>
    </submittedName>
</protein>
<gene>
    <name evidence="1" type="ORF">ACFP3V_20750</name>
</gene>
<keyword evidence="1" id="KW-0808">Transferase</keyword>
<evidence type="ECO:0000313" key="1">
    <source>
        <dbReference type="EMBL" id="MFC5909632.1"/>
    </source>
</evidence>
<dbReference type="Gene3D" id="3.40.50.10330">
    <property type="entry name" value="Probable inorganic polyphosphate/atp-NAD kinase, domain 1"/>
    <property type="match status" value="1"/>
</dbReference>
<proteinExistence type="predicted"/>
<keyword evidence="1" id="KW-0418">Kinase</keyword>
<organism evidence="1 2">
    <name type="scientific">Streptacidiphilus monticola</name>
    <dbReference type="NCBI Taxonomy" id="2161674"/>
    <lineage>
        <taxon>Bacteria</taxon>
        <taxon>Bacillati</taxon>
        <taxon>Actinomycetota</taxon>
        <taxon>Actinomycetes</taxon>
        <taxon>Kitasatosporales</taxon>
        <taxon>Streptomycetaceae</taxon>
        <taxon>Streptacidiphilus</taxon>
    </lineage>
</organism>
<keyword evidence="2" id="KW-1185">Reference proteome</keyword>
<dbReference type="Proteomes" id="UP001596174">
    <property type="component" value="Unassembled WGS sequence"/>
</dbReference>
<comment type="caution">
    <text evidence="1">The sequence shown here is derived from an EMBL/GenBank/DDBJ whole genome shotgun (WGS) entry which is preliminary data.</text>
</comment>
<reference evidence="2" key="1">
    <citation type="journal article" date="2019" name="Int. J. Syst. Evol. Microbiol.">
        <title>The Global Catalogue of Microorganisms (GCM) 10K type strain sequencing project: providing services to taxonomists for standard genome sequencing and annotation.</title>
        <authorList>
            <consortium name="The Broad Institute Genomics Platform"/>
            <consortium name="The Broad Institute Genome Sequencing Center for Infectious Disease"/>
            <person name="Wu L."/>
            <person name="Ma J."/>
        </authorList>
    </citation>
    <scope>NUCLEOTIDE SEQUENCE [LARGE SCALE GENOMIC DNA]</scope>
    <source>
        <strain evidence="2">JCM 4816</strain>
    </source>
</reference>
<dbReference type="InterPro" id="IPR016064">
    <property type="entry name" value="NAD/diacylglycerol_kinase_sf"/>
</dbReference>
<evidence type="ECO:0000313" key="2">
    <source>
        <dbReference type="Proteomes" id="UP001596174"/>
    </source>
</evidence>
<sequence>MSATRSEGETVLALVSPAALAADAESVRIARDVLGASSQLKLAICRDPADLGRALERRGRRRAVVIGDDRFLQLVVQLLYQQTTLAAAPVGVVPVGRSADLTVSRTLGVPAGAAEAARSAARGPGRAVDLLVDDTGAVALGGVRCSPRANSASGGWWTRWISRAEACRLGVELDGRPLAPVKGLAVSPGVGGLADVLLPGQVRARAQRVRVIGPFTWQGLMPGPVVPERTWEVLPGALTLA</sequence>
<dbReference type="SUPFAM" id="SSF111331">
    <property type="entry name" value="NAD kinase/diacylglycerol kinase-like"/>
    <property type="match status" value="1"/>
</dbReference>
<dbReference type="EMBL" id="JBHSQJ010000084">
    <property type="protein sequence ID" value="MFC5909632.1"/>
    <property type="molecule type" value="Genomic_DNA"/>
</dbReference>
<name>A0ABW1G7V6_9ACTN</name>
<dbReference type="InterPro" id="IPR017438">
    <property type="entry name" value="ATP-NAD_kinase_N"/>
</dbReference>
<dbReference type="RefSeq" id="WP_380585598.1">
    <property type="nucleotide sequence ID" value="NZ_JBHSQJ010000084.1"/>
</dbReference>
<dbReference type="GO" id="GO:0016301">
    <property type="term" value="F:kinase activity"/>
    <property type="evidence" value="ECO:0007669"/>
    <property type="project" value="UniProtKB-KW"/>
</dbReference>